<evidence type="ECO:0000256" key="4">
    <source>
        <dbReference type="ARBA" id="ARBA00008318"/>
    </source>
</evidence>
<keyword evidence="8" id="KW-0931">ER-Golgi transport</keyword>
<dbReference type="EMBL" id="QGDH01000041">
    <property type="protein sequence ID" value="RAR13054.1"/>
    <property type="molecule type" value="Genomic_DNA"/>
</dbReference>
<dbReference type="Pfam" id="PF01217">
    <property type="entry name" value="Clat_adaptor_s"/>
    <property type="match status" value="1"/>
</dbReference>
<dbReference type="InterPro" id="IPR051608">
    <property type="entry name" value="RQC_Subunit_NEMF"/>
</dbReference>
<dbReference type="SUPFAM" id="SSF64356">
    <property type="entry name" value="SNARE-like"/>
    <property type="match status" value="1"/>
</dbReference>
<reference evidence="24" key="1">
    <citation type="submission" date="2018-05" db="EMBL/GenBank/DDBJ databases">
        <title>Draft genome sequence of Stemphylium lycopersici strain CIDEFI 213.</title>
        <authorList>
            <person name="Medina R."/>
            <person name="Franco M.E.E."/>
            <person name="Lucentini C.G."/>
            <person name="Saparrat M.C.N."/>
            <person name="Balatti P.A."/>
        </authorList>
    </citation>
    <scope>NUCLEOTIDE SEQUENCE [LARGE SCALE GENOMIC DNA]</scope>
    <source>
        <strain evidence="24">CIDEFI 213</strain>
    </source>
</reference>
<dbReference type="Pfam" id="PF05670">
    <property type="entry name" value="NFACT-R_1"/>
    <property type="match status" value="1"/>
</dbReference>
<evidence type="ECO:0000256" key="1">
    <source>
        <dbReference type="ARBA" id="ARBA00004255"/>
    </source>
</evidence>
<protein>
    <recommendedName>
        <fullName evidence="15">Ribosome quality control complex subunit 2</fullName>
    </recommendedName>
    <alternativeName>
        <fullName evidence="16">Zeta-coat protein</fullName>
    </alternativeName>
</protein>
<evidence type="ECO:0000256" key="13">
    <source>
        <dbReference type="ARBA" id="ARBA00023329"/>
    </source>
</evidence>
<evidence type="ECO:0000256" key="5">
    <source>
        <dbReference type="ARBA" id="ARBA00011775"/>
    </source>
</evidence>
<dbReference type="CDD" id="cd14829">
    <property type="entry name" value="Zeta-COP"/>
    <property type="match status" value="1"/>
</dbReference>
<sequence>MSRPLSLFSVQAILVLAIDDGSRILTKYYSNPHPPAGQQNDYPGQMAYKTVKDQKAFEKGLLEKTAKQTTDIILYDQKVIVFKMESDVMLYVVGSADENEVLLYSVVLALRDSLNILLKNSVDKRTVIENYDLVSLAVDELVDDGIILETDPVIVASRVSKPPAQDMTSMKNIDLSEQGFLNAWEFGKRQLAERIRQARADVCDSLVIAHELSAKLTSLRVTNVYDLSSRIFLIKFHKPDHREQLLIDSGFRCHLTEYARTTAAAPSGFVAKLRKYLKTRRITSISQIGTDRILEFQFSDGLYRLYLEFYAGGNIVLTDADLNVLSLLRNVDEGEEHEQLRVGLKYNLTLRQNYGGAPELTKERVRQALQKAVDKQQDQHAATGKKAKKAGKDSLRKALAVSITECPPLLVDHALHIASFDSTLKPDEVLADDALLEKLVVVLQDARKITDEITTPDQIKGYILAKPNPSAPKANEETPDKTRLLYDDFHPFRPQQFENSDYTFLEFDGFNKAVDEFFSSIEGQKLESKLTEREQQAKKKLEKARKEHEDRIGGLQQVQDLNFRKAEAILANVHRVAEATDAVNGLIRQGMDWVDIARLIEREQNSGNPVAQLIKLPLKLHENTITLLLDETNWEAGEEEEEDEGNETSSVSEDTDDEDDRPKKKASAPKLAARPQLAIDIDLGMTAWANSTEYFDQKKTAADKEDRTLQASTKALKSHEKKVAEDLKKGLKQEKEILRPVRKQHWFEKFIYFISSDGYLVLGGKDATQNEIIYRRFLRKGDVYVHADLKGAMPMMIKNRPDTPDAPIPPSTLSQAGNLCICTSDAWDSKAVMSAWWVRSDQVSKTGQTGEFLPPGMFNVKGKKEYLPPAQLVVGLAVMFEISESSKANHHKHRVQETAVSAAEMVDEAANESKAADATKTDDSDDDDEFPDAKINSDSEDDFPDAKMQQTEESDAESEAAAPRSNPLQSRAADTKEDSYDEDEATSPEKGDRHAMSGGRNGAAANEELQEDAGSVADTERASKSTGHGKLSARERRLARKGQLQELPKVPSDAAPAVDDDDVASEDGSAKAPAKAPGTVTSQSNKQKNGPLPRGKRAKAKKQAAKYAAQDEEDRELAMRLLGSKSGQQAAEAAAQEKRQKEEQAQADKQRRRDQHLRAQAAGKAAEEARIRALENAEEDDEGEEVLKANLQNLDAFTGRPLPNDEIMSAIPVCAPWSALSTYKYKAKIQPGSTKRGKAVKEVLSIWDHAGKDAKIVDKTNQDVERIWPKEIELIRGWKEPEVVGVVPVSKVRVMIAGGRRGADAAKGKKKSARGGRGSKKK</sequence>
<comment type="function">
    <text evidence="14">The coatomer is a cytosolic protein complex that binds to dilysine motifs and reversibly associates with Golgi non-clathrin-coated vesicles, which further mediate biosynthetic protein transport from the ER, via the Golgi up to the trans Golgi network. Coatomer complex is required for budding from Golgi membranes, and is essential for the retrograde Golgi-to-ER transport of dilysine-tagged proteins. The zeta subunit may be involved in regulating the coat assembly and, hence, the rate of biosynthetic protein transport due to its association-dissociation properties with the coatomer complex.</text>
</comment>
<dbReference type="PANTHER" id="PTHR15239">
    <property type="entry name" value="NUCLEAR EXPORT MEDIATOR FACTOR NEMF"/>
    <property type="match status" value="1"/>
</dbReference>
<dbReference type="GO" id="GO:1990116">
    <property type="term" value="P:ribosome-associated ubiquitin-dependent protein catabolic process"/>
    <property type="evidence" value="ECO:0007669"/>
    <property type="project" value="TreeGrafter"/>
</dbReference>
<dbReference type="GO" id="GO:0072344">
    <property type="term" value="P:rescue of stalled ribosome"/>
    <property type="evidence" value="ECO:0007669"/>
    <property type="project" value="TreeGrafter"/>
</dbReference>
<evidence type="ECO:0000256" key="12">
    <source>
        <dbReference type="ARBA" id="ARBA00023136"/>
    </source>
</evidence>
<feature type="chain" id="PRO_5016916872" description="Ribosome quality control complex subunit 2" evidence="19">
    <location>
        <begin position="18"/>
        <end position="1322"/>
    </location>
</feature>
<dbReference type="GO" id="GO:0000049">
    <property type="term" value="F:tRNA binding"/>
    <property type="evidence" value="ECO:0007669"/>
    <property type="project" value="TreeGrafter"/>
</dbReference>
<dbReference type="FunFam" id="3.30.450.60:FF:000013">
    <property type="entry name" value="Coatomer subunit zeta"/>
    <property type="match status" value="1"/>
</dbReference>
<dbReference type="GO" id="GO:1990112">
    <property type="term" value="C:RQC complex"/>
    <property type="evidence" value="ECO:0007669"/>
    <property type="project" value="TreeGrafter"/>
</dbReference>
<evidence type="ECO:0000256" key="10">
    <source>
        <dbReference type="ARBA" id="ARBA00023034"/>
    </source>
</evidence>
<keyword evidence="6" id="KW-0813">Transport</keyword>
<feature type="coiled-coil region" evidence="17">
    <location>
        <begin position="527"/>
        <end position="558"/>
    </location>
</feature>
<evidence type="ECO:0000256" key="19">
    <source>
        <dbReference type="SAM" id="SignalP"/>
    </source>
</evidence>
<dbReference type="GO" id="GO:0000139">
    <property type="term" value="C:Golgi membrane"/>
    <property type="evidence" value="ECO:0007669"/>
    <property type="project" value="UniProtKB-SubCell"/>
</dbReference>
<comment type="similarity">
    <text evidence="3">Belongs to the adaptor complexes small subunit family.</text>
</comment>
<dbReference type="FunFam" id="2.30.310.10:FF:000003">
    <property type="entry name" value="Zinc knuckle domain containing protein"/>
    <property type="match status" value="1"/>
</dbReference>
<dbReference type="Pfam" id="PF11923">
    <property type="entry name" value="NFACT-C"/>
    <property type="match status" value="1"/>
</dbReference>
<evidence type="ECO:0000256" key="2">
    <source>
        <dbReference type="ARBA" id="ARBA00004347"/>
    </source>
</evidence>
<feature type="domain" description="AP complex mu/sigma subunit" evidence="20">
    <location>
        <begin position="10"/>
        <end position="160"/>
    </location>
</feature>
<comment type="caution">
    <text evidence="23">The sequence shown here is derived from an EMBL/GenBank/DDBJ whole genome shotgun (WGS) entry which is preliminary data.</text>
</comment>
<gene>
    <name evidence="23" type="ORF">DDE83_003579</name>
</gene>
<dbReference type="PANTHER" id="PTHR15239:SF6">
    <property type="entry name" value="RIBOSOME QUALITY CONTROL COMPLEX SUBUNIT NEMF"/>
    <property type="match status" value="1"/>
</dbReference>
<dbReference type="OrthoDB" id="207084at2759"/>
<evidence type="ECO:0000259" key="22">
    <source>
        <dbReference type="Pfam" id="PF11923"/>
    </source>
</evidence>
<comment type="subcellular location">
    <subcellularLocation>
        <location evidence="2">Cytoplasmic vesicle</location>
        <location evidence="2">COPI-coated vesicle membrane</location>
        <topology evidence="2">Peripheral membrane protein</topology>
        <orientation evidence="2">Cytoplasmic side</orientation>
    </subcellularLocation>
    <subcellularLocation>
        <location evidence="1">Golgi apparatus membrane</location>
        <topology evidence="1">Peripheral membrane protein</topology>
        <orientation evidence="1">Cytoplasmic side</orientation>
    </subcellularLocation>
</comment>
<keyword evidence="24" id="KW-1185">Reference proteome</keyword>
<dbReference type="STRING" id="183478.A0A364N6V3"/>
<dbReference type="InterPro" id="IPR022775">
    <property type="entry name" value="AP_mu_sigma_su"/>
</dbReference>
<evidence type="ECO:0000259" key="21">
    <source>
        <dbReference type="Pfam" id="PF05670"/>
    </source>
</evidence>
<keyword evidence="10" id="KW-0333">Golgi apparatus</keyword>
<name>A0A364N6V3_STELY</name>
<evidence type="ECO:0000256" key="18">
    <source>
        <dbReference type="SAM" id="MobiDB-lite"/>
    </source>
</evidence>
<evidence type="ECO:0000259" key="20">
    <source>
        <dbReference type="Pfam" id="PF01217"/>
    </source>
</evidence>
<evidence type="ECO:0000313" key="23">
    <source>
        <dbReference type="EMBL" id="RAR13054.1"/>
    </source>
</evidence>
<evidence type="ECO:0000256" key="15">
    <source>
        <dbReference type="ARBA" id="ARBA00070414"/>
    </source>
</evidence>
<evidence type="ECO:0000256" key="9">
    <source>
        <dbReference type="ARBA" id="ARBA00022927"/>
    </source>
</evidence>
<evidence type="ECO:0000256" key="11">
    <source>
        <dbReference type="ARBA" id="ARBA00023054"/>
    </source>
</evidence>
<dbReference type="Proteomes" id="UP000249619">
    <property type="component" value="Unassembled WGS sequence"/>
</dbReference>
<feature type="domain" description="NFACT protein C-terminal" evidence="22">
    <location>
        <begin position="1189"/>
        <end position="1295"/>
    </location>
</feature>
<dbReference type="GO" id="GO:0015031">
    <property type="term" value="P:protein transport"/>
    <property type="evidence" value="ECO:0007669"/>
    <property type="project" value="UniProtKB-KW"/>
</dbReference>
<keyword evidence="19" id="KW-0732">Signal</keyword>
<feature type="region of interest" description="Disordered" evidence="18">
    <location>
        <begin position="635"/>
        <end position="671"/>
    </location>
</feature>
<keyword evidence="7" id="KW-0963">Cytoplasm</keyword>
<evidence type="ECO:0000256" key="17">
    <source>
        <dbReference type="SAM" id="Coils"/>
    </source>
</evidence>
<comment type="subunit">
    <text evidence="5">Oligomeric complex that consists of at least the alpha, beta, beta', gamma, delta, epsilon and zeta subunits.</text>
</comment>
<feature type="region of interest" description="Disordered" evidence="18">
    <location>
        <begin position="1300"/>
        <end position="1322"/>
    </location>
</feature>
<accession>A0A364N6V3</accession>
<dbReference type="InterPro" id="IPR021846">
    <property type="entry name" value="NFACT-C"/>
</dbReference>
<organism evidence="23 24">
    <name type="scientific">Stemphylium lycopersici</name>
    <name type="common">Tomato gray leaf spot disease fungus</name>
    <name type="synonym">Thyrospora lycopersici</name>
    <dbReference type="NCBI Taxonomy" id="183478"/>
    <lineage>
        <taxon>Eukaryota</taxon>
        <taxon>Fungi</taxon>
        <taxon>Dikarya</taxon>
        <taxon>Ascomycota</taxon>
        <taxon>Pezizomycotina</taxon>
        <taxon>Dothideomycetes</taxon>
        <taxon>Pleosporomycetidae</taxon>
        <taxon>Pleosporales</taxon>
        <taxon>Pleosporineae</taxon>
        <taxon>Pleosporaceae</taxon>
        <taxon>Stemphylium</taxon>
    </lineage>
</organism>
<dbReference type="InterPro" id="IPR008532">
    <property type="entry name" value="NFACT_RNA-bd"/>
</dbReference>
<dbReference type="Gene3D" id="3.30.450.60">
    <property type="match status" value="1"/>
</dbReference>
<keyword evidence="11 17" id="KW-0175">Coiled coil</keyword>
<keyword evidence="13" id="KW-0968">Cytoplasmic vesicle</keyword>
<comment type="similarity">
    <text evidence="4">Belongs to the NEMF family.</text>
</comment>
<evidence type="ECO:0000256" key="7">
    <source>
        <dbReference type="ARBA" id="ARBA00022490"/>
    </source>
</evidence>
<feature type="compositionally biased region" description="Polar residues" evidence="18">
    <location>
        <begin position="1079"/>
        <end position="1088"/>
    </location>
</feature>
<dbReference type="Pfam" id="PF05833">
    <property type="entry name" value="NFACT_N"/>
    <property type="match status" value="1"/>
</dbReference>
<feature type="region of interest" description="Disordered" evidence="18">
    <location>
        <begin position="904"/>
        <end position="1185"/>
    </location>
</feature>
<evidence type="ECO:0000256" key="14">
    <source>
        <dbReference type="ARBA" id="ARBA00045555"/>
    </source>
</evidence>
<feature type="compositionally biased region" description="Basic residues" evidence="18">
    <location>
        <begin position="1308"/>
        <end position="1322"/>
    </location>
</feature>
<feature type="compositionally biased region" description="Basic residues" evidence="18">
    <location>
        <begin position="1094"/>
        <end position="1104"/>
    </location>
</feature>
<evidence type="ECO:0000256" key="16">
    <source>
        <dbReference type="ARBA" id="ARBA00075766"/>
    </source>
</evidence>
<dbReference type="GO" id="GO:0016192">
    <property type="term" value="P:vesicle-mediated transport"/>
    <property type="evidence" value="ECO:0007669"/>
    <property type="project" value="UniProtKB-KW"/>
</dbReference>
<feature type="domain" description="NFACT RNA-binding" evidence="21">
    <location>
        <begin position="749"/>
        <end position="862"/>
    </location>
</feature>
<feature type="compositionally biased region" description="Basic and acidic residues" evidence="18">
    <location>
        <begin position="1165"/>
        <end position="1175"/>
    </location>
</feature>
<dbReference type="InterPro" id="IPR011012">
    <property type="entry name" value="Longin-like_dom_sf"/>
</dbReference>
<evidence type="ECO:0000256" key="8">
    <source>
        <dbReference type="ARBA" id="ARBA00022892"/>
    </source>
</evidence>
<keyword evidence="12" id="KW-0472">Membrane</keyword>
<feature type="signal peptide" evidence="19">
    <location>
        <begin position="1"/>
        <end position="17"/>
    </location>
</feature>
<evidence type="ECO:0000313" key="24">
    <source>
        <dbReference type="Proteomes" id="UP000249619"/>
    </source>
</evidence>
<evidence type="ECO:0000256" key="3">
    <source>
        <dbReference type="ARBA" id="ARBA00006972"/>
    </source>
</evidence>
<dbReference type="Gene3D" id="2.30.310.10">
    <property type="entry name" value="ibrinogen binding protein from staphylococcus aureus domain"/>
    <property type="match status" value="1"/>
</dbReference>
<dbReference type="GO" id="GO:0030663">
    <property type="term" value="C:COPI-coated vesicle membrane"/>
    <property type="evidence" value="ECO:0007669"/>
    <property type="project" value="UniProtKB-SubCell"/>
</dbReference>
<dbReference type="GO" id="GO:0043023">
    <property type="term" value="F:ribosomal large subunit binding"/>
    <property type="evidence" value="ECO:0007669"/>
    <property type="project" value="TreeGrafter"/>
</dbReference>
<feature type="compositionally biased region" description="Acidic residues" evidence="18">
    <location>
        <begin position="635"/>
        <end position="646"/>
    </location>
</feature>
<proteinExistence type="inferred from homology"/>
<feature type="compositionally biased region" description="Low complexity" evidence="18">
    <location>
        <begin position="1048"/>
        <end position="1057"/>
    </location>
</feature>
<feature type="compositionally biased region" description="Basic and acidic residues" evidence="18">
    <location>
        <begin position="1135"/>
        <end position="1151"/>
    </location>
</feature>
<evidence type="ECO:0000256" key="6">
    <source>
        <dbReference type="ARBA" id="ARBA00022448"/>
    </source>
</evidence>
<keyword evidence="9" id="KW-0653">Protein transport</keyword>